<name>A0A412PKY7_STRAP</name>
<dbReference type="AlphaFoldDB" id="A0A412PKY7"/>
<dbReference type="Proteomes" id="UP000284046">
    <property type="component" value="Unassembled WGS sequence"/>
</dbReference>
<proteinExistence type="predicted"/>
<protein>
    <submittedName>
        <fullName evidence="1">Uncharacterized protein</fullName>
    </submittedName>
</protein>
<dbReference type="EMBL" id="QRWZ01000019">
    <property type="protein sequence ID" value="RGT59272.1"/>
    <property type="molecule type" value="Genomic_DNA"/>
</dbReference>
<evidence type="ECO:0000313" key="1">
    <source>
        <dbReference type="EMBL" id="RGT59272.1"/>
    </source>
</evidence>
<accession>A0A412PKY7</accession>
<gene>
    <name evidence="1" type="ORF">DWX18_09920</name>
</gene>
<reference evidence="1 2" key="1">
    <citation type="submission" date="2018-08" db="EMBL/GenBank/DDBJ databases">
        <title>A genome reference for cultivated species of the human gut microbiota.</title>
        <authorList>
            <person name="Zou Y."/>
            <person name="Xue W."/>
            <person name="Luo G."/>
        </authorList>
    </citation>
    <scope>NUCLEOTIDE SEQUENCE [LARGE SCALE GENOMIC DNA]</scope>
    <source>
        <strain evidence="1 2">AF18-38</strain>
    </source>
</reference>
<comment type="caution">
    <text evidence="1">The sequence shown here is derived from an EMBL/GenBank/DDBJ whole genome shotgun (WGS) entry which is preliminary data.</text>
</comment>
<sequence>MYAEKQLKLFLESREDLEPIVKSCVLMIPDRVFYYPEIEQGTMNTYQMDIQELVRQARSSCDKDTFAGLFVLQQDYERDLRQLVTLKRRLLIFGILMQSEKKQREVVLKLCAEHGLYKRLLARRESFRK</sequence>
<dbReference type="RefSeq" id="WP_101750437.1">
    <property type="nucleotide sequence ID" value="NZ_CP118046.1"/>
</dbReference>
<organism evidence="1 2">
    <name type="scientific">Streptococcus anginosus</name>
    <dbReference type="NCBI Taxonomy" id="1328"/>
    <lineage>
        <taxon>Bacteria</taxon>
        <taxon>Bacillati</taxon>
        <taxon>Bacillota</taxon>
        <taxon>Bacilli</taxon>
        <taxon>Lactobacillales</taxon>
        <taxon>Streptococcaceae</taxon>
        <taxon>Streptococcus</taxon>
        <taxon>Streptococcus anginosus group</taxon>
    </lineage>
</organism>
<evidence type="ECO:0000313" key="2">
    <source>
        <dbReference type="Proteomes" id="UP000284046"/>
    </source>
</evidence>